<proteinExistence type="predicted"/>
<dbReference type="Proteomes" id="UP000534286">
    <property type="component" value="Unassembled WGS sequence"/>
</dbReference>
<dbReference type="GO" id="GO:0003677">
    <property type="term" value="F:DNA binding"/>
    <property type="evidence" value="ECO:0007669"/>
    <property type="project" value="UniProtKB-KW"/>
</dbReference>
<organism evidence="2 3">
    <name type="scientific">Streptosporangium album</name>
    <dbReference type="NCBI Taxonomy" id="47479"/>
    <lineage>
        <taxon>Bacteria</taxon>
        <taxon>Bacillati</taxon>
        <taxon>Actinomycetota</taxon>
        <taxon>Actinomycetes</taxon>
        <taxon>Streptosporangiales</taxon>
        <taxon>Streptosporangiaceae</taxon>
        <taxon>Streptosporangium</taxon>
    </lineage>
</organism>
<evidence type="ECO:0000313" key="3">
    <source>
        <dbReference type="Proteomes" id="UP000534286"/>
    </source>
</evidence>
<name>A0A7W7RRP0_9ACTN</name>
<dbReference type="InterPro" id="IPR036390">
    <property type="entry name" value="WH_DNA-bd_sf"/>
</dbReference>
<evidence type="ECO:0000259" key="1">
    <source>
        <dbReference type="PROSITE" id="PS50995"/>
    </source>
</evidence>
<dbReference type="PANTHER" id="PTHR33164">
    <property type="entry name" value="TRANSCRIPTIONAL REGULATOR, MARR FAMILY"/>
    <property type="match status" value="1"/>
</dbReference>
<dbReference type="InterPro" id="IPR039422">
    <property type="entry name" value="MarR/SlyA-like"/>
</dbReference>
<dbReference type="Pfam" id="PF12802">
    <property type="entry name" value="MarR_2"/>
    <property type="match status" value="1"/>
</dbReference>
<dbReference type="SMART" id="SM00347">
    <property type="entry name" value="HTH_MARR"/>
    <property type="match status" value="1"/>
</dbReference>
<feature type="domain" description="HTH marR-type" evidence="1">
    <location>
        <begin position="1"/>
        <end position="122"/>
    </location>
</feature>
<keyword evidence="3" id="KW-1185">Reference proteome</keyword>
<dbReference type="RefSeq" id="WP_221465236.1">
    <property type="nucleotide sequence ID" value="NZ_BAABEK010000043.1"/>
</dbReference>
<sequence length="132" mass="14242">MNTVLLNARTADIIGLSPSDGQFLHLLELNGPLTPGRLSQLTGFSTGAVTGVVDRLEKRGFVHRERDMADRRKVLVVLDEDKSATELAPLYTEQGRHFTAVLADYSPAELALINGFLDRIAQTGPASTGAQP</sequence>
<gene>
    <name evidence="2" type="ORF">FHR32_000646</name>
</gene>
<comment type="caution">
    <text evidence="2">The sequence shown here is derived from an EMBL/GenBank/DDBJ whole genome shotgun (WGS) entry which is preliminary data.</text>
</comment>
<reference evidence="2 3" key="1">
    <citation type="submission" date="2020-08" db="EMBL/GenBank/DDBJ databases">
        <title>Sequencing the genomes of 1000 actinobacteria strains.</title>
        <authorList>
            <person name="Klenk H.-P."/>
        </authorList>
    </citation>
    <scope>NUCLEOTIDE SEQUENCE [LARGE SCALE GENOMIC DNA]</scope>
    <source>
        <strain evidence="2 3">DSM 43023</strain>
    </source>
</reference>
<keyword evidence="2" id="KW-0238">DNA-binding</keyword>
<protein>
    <submittedName>
        <fullName evidence="2">DNA-binding MarR family transcriptional regulator</fullName>
    </submittedName>
</protein>
<dbReference type="Gene3D" id="1.10.10.10">
    <property type="entry name" value="Winged helix-like DNA-binding domain superfamily/Winged helix DNA-binding domain"/>
    <property type="match status" value="1"/>
</dbReference>
<dbReference type="GO" id="GO:0003700">
    <property type="term" value="F:DNA-binding transcription factor activity"/>
    <property type="evidence" value="ECO:0007669"/>
    <property type="project" value="InterPro"/>
</dbReference>
<dbReference type="AlphaFoldDB" id="A0A7W7RRP0"/>
<dbReference type="EMBL" id="JACHJU010000001">
    <property type="protein sequence ID" value="MBB4936341.1"/>
    <property type="molecule type" value="Genomic_DNA"/>
</dbReference>
<dbReference type="SUPFAM" id="SSF46785">
    <property type="entry name" value="Winged helix' DNA-binding domain"/>
    <property type="match status" value="1"/>
</dbReference>
<dbReference type="PROSITE" id="PS50995">
    <property type="entry name" value="HTH_MARR_2"/>
    <property type="match status" value="1"/>
</dbReference>
<dbReference type="GO" id="GO:0006950">
    <property type="term" value="P:response to stress"/>
    <property type="evidence" value="ECO:0007669"/>
    <property type="project" value="TreeGrafter"/>
</dbReference>
<accession>A0A7W7RRP0</accession>
<dbReference type="PRINTS" id="PR00598">
    <property type="entry name" value="HTHMARR"/>
</dbReference>
<dbReference type="PANTHER" id="PTHR33164:SF106">
    <property type="entry name" value="TRANSCRIPTIONAL REGULATORY PROTEIN"/>
    <property type="match status" value="1"/>
</dbReference>
<evidence type="ECO:0000313" key="2">
    <source>
        <dbReference type="EMBL" id="MBB4936341.1"/>
    </source>
</evidence>
<dbReference type="InterPro" id="IPR000835">
    <property type="entry name" value="HTH_MarR-typ"/>
</dbReference>
<dbReference type="InterPro" id="IPR036388">
    <property type="entry name" value="WH-like_DNA-bd_sf"/>
</dbReference>